<dbReference type="EMBL" id="FOGQ01000009">
    <property type="protein sequence ID" value="SES13655.1"/>
    <property type="molecule type" value="Genomic_DNA"/>
</dbReference>
<name>A0A1H9UW01_9CORY</name>
<accession>A0A1H9UW01</accession>
<evidence type="ECO:0000313" key="2">
    <source>
        <dbReference type="Proteomes" id="UP000198929"/>
    </source>
</evidence>
<dbReference type="STRING" id="1121357.SAMN05661109_01958"/>
<sequence>MNTYGPIPEDVGDGAIGLYFGVVEEGVPAERAVFDLWFSAGFGELLLVVLVGTMPGLPVVDLVGDNLVDGNLA</sequence>
<keyword evidence="2" id="KW-1185">Reference proteome</keyword>
<protein>
    <submittedName>
        <fullName evidence="1">Uncharacterized protein</fullName>
    </submittedName>
</protein>
<dbReference type="RefSeq" id="WP_092259677.1">
    <property type="nucleotide sequence ID" value="NZ_CP047199.1"/>
</dbReference>
<evidence type="ECO:0000313" key="1">
    <source>
        <dbReference type="EMBL" id="SES13655.1"/>
    </source>
</evidence>
<gene>
    <name evidence="1" type="ORF">SAMN05661109_01958</name>
</gene>
<reference evidence="2" key="1">
    <citation type="submission" date="2016-10" db="EMBL/GenBank/DDBJ databases">
        <authorList>
            <person name="Varghese N."/>
            <person name="Submissions S."/>
        </authorList>
    </citation>
    <scope>NUCLEOTIDE SEQUENCE [LARGE SCALE GENOMIC DNA]</scope>
    <source>
        <strain evidence="2">DSM 20524</strain>
    </source>
</reference>
<dbReference type="AlphaFoldDB" id="A0A1H9UW01"/>
<proteinExistence type="predicted"/>
<organism evidence="1 2">
    <name type="scientific">Corynebacterium cystitidis DSM 20524</name>
    <dbReference type="NCBI Taxonomy" id="1121357"/>
    <lineage>
        <taxon>Bacteria</taxon>
        <taxon>Bacillati</taxon>
        <taxon>Actinomycetota</taxon>
        <taxon>Actinomycetes</taxon>
        <taxon>Mycobacteriales</taxon>
        <taxon>Corynebacteriaceae</taxon>
        <taxon>Corynebacterium</taxon>
    </lineage>
</organism>
<dbReference type="Proteomes" id="UP000198929">
    <property type="component" value="Unassembled WGS sequence"/>
</dbReference>